<dbReference type="RefSeq" id="WP_039315189.1">
    <property type="nucleotide sequence ID" value="NZ_JTLZ01000004.1"/>
</dbReference>
<organism evidence="2 3">
    <name type="scientific">Mycolicibacterium setense</name>
    <dbReference type="NCBI Taxonomy" id="431269"/>
    <lineage>
        <taxon>Bacteria</taxon>
        <taxon>Bacillati</taxon>
        <taxon>Actinomycetota</taxon>
        <taxon>Actinomycetes</taxon>
        <taxon>Mycobacteriales</taxon>
        <taxon>Mycobacteriaceae</taxon>
        <taxon>Mycolicibacterium</taxon>
    </lineage>
</organism>
<sequence>MPNELDPTTPAPVDSVPDELPAVIPHDGEIAVSIQPEGLLVAGDPSEIEGYVERIRGVAGNAVGIMGVDKASLGNVTGLAAGGASFLGQSAKFVQLHPESLKAIQKGQLIPGTDGFYRMMTRGADKKFVSQLQWKHANVTPARMMSLQMVAVQLALKSAIAEVEKSVKRVEGKVEEVLRLAHANRSGDVLGDRVTIDRMAAYLDRHGSFSDADWDSIAGIGPALNRTVEQLRHHADRTLKSFDATKPIQDRADFIVKAVDSNQLGETLSLLVVAQESLFKWQRLRLARVEATQPEHVQQVLDDARDLLARQLVEDDALFQRAREILEAVAKTEAIDGFRFWSVQGLQRSLPILRADLDRFGQSRRAHMQEWQDFKAPTARDAANAAVERVSDTATAALGLASDTATLALGAASDGIDRIGGLLGRARDKSKVWRRERHHDPDPESDFPDR</sequence>
<protein>
    <submittedName>
        <fullName evidence="2">Uncharacterized protein</fullName>
    </submittedName>
</protein>
<comment type="caution">
    <text evidence="2">The sequence shown here is derived from an EMBL/GenBank/DDBJ whole genome shotgun (WGS) entry which is preliminary data.</text>
</comment>
<evidence type="ECO:0000313" key="2">
    <source>
        <dbReference type="EMBL" id="KHO26838.1"/>
    </source>
</evidence>
<feature type="region of interest" description="Disordered" evidence="1">
    <location>
        <begin position="427"/>
        <end position="450"/>
    </location>
</feature>
<evidence type="ECO:0000256" key="1">
    <source>
        <dbReference type="SAM" id="MobiDB-lite"/>
    </source>
</evidence>
<reference evidence="2 3" key="1">
    <citation type="submission" date="2014-11" db="EMBL/GenBank/DDBJ databases">
        <title>Mycobacterium setense Manresensis Genome.</title>
        <authorList>
            <person name="Rech G."/>
            <person name="Sumoy L."/>
        </authorList>
    </citation>
    <scope>NUCLEOTIDE SEQUENCE [LARGE SCALE GENOMIC DNA]</scope>
    <source>
        <strain evidence="2 3">Manresensis</strain>
    </source>
</reference>
<gene>
    <name evidence="2" type="ORF">QQ44_04515</name>
</gene>
<accession>A0ABR4YXC0</accession>
<dbReference type="Proteomes" id="UP000031004">
    <property type="component" value="Unassembled WGS sequence"/>
</dbReference>
<keyword evidence="3" id="KW-1185">Reference proteome</keyword>
<evidence type="ECO:0000313" key="3">
    <source>
        <dbReference type="Proteomes" id="UP000031004"/>
    </source>
</evidence>
<name>A0ABR4YXC0_9MYCO</name>
<proteinExistence type="predicted"/>
<dbReference type="EMBL" id="JTLZ01000004">
    <property type="protein sequence ID" value="KHO26838.1"/>
    <property type="molecule type" value="Genomic_DNA"/>
</dbReference>